<feature type="DNA-binding region" description="H-T-H motif" evidence="2">
    <location>
        <begin position="34"/>
        <end position="53"/>
    </location>
</feature>
<name>A0A8J6T857_9DELT</name>
<dbReference type="InterPro" id="IPR001647">
    <property type="entry name" value="HTH_TetR"/>
</dbReference>
<dbReference type="GO" id="GO:0003677">
    <property type="term" value="F:DNA binding"/>
    <property type="evidence" value="ECO:0007669"/>
    <property type="project" value="UniProtKB-UniRule"/>
</dbReference>
<feature type="domain" description="HTH tetR-type" evidence="3">
    <location>
        <begin position="11"/>
        <end position="71"/>
    </location>
</feature>
<dbReference type="PRINTS" id="PR00455">
    <property type="entry name" value="HTHTETR"/>
</dbReference>
<organism evidence="4 5">
    <name type="scientific">Candidatus Desulfacyla euxinica</name>
    <dbReference type="NCBI Taxonomy" id="2841693"/>
    <lineage>
        <taxon>Bacteria</taxon>
        <taxon>Deltaproteobacteria</taxon>
        <taxon>Candidatus Desulfacyla</taxon>
    </lineage>
</organism>
<dbReference type="Pfam" id="PF17932">
    <property type="entry name" value="TetR_C_24"/>
    <property type="match status" value="1"/>
</dbReference>
<keyword evidence="1 2" id="KW-0238">DNA-binding</keyword>
<evidence type="ECO:0000313" key="5">
    <source>
        <dbReference type="Proteomes" id="UP000650524"/>
    </source>
</evidence>
<evidence type="ECO:0000313" key="4">
    <source>
        <dbReference type="EMBL" id="MBC8178014.1"/>
    </source>
</evidence>
<protein>
    <submittedName>
        <fullName evidence="4">TetR/AcrR family transcriptional regulator</fullName>
    </submittedName>
</protein>
<dbReference type="PANTHER" id="PTHR43479:SF11">
    <property type="entry name" value="ACREF_ENVCD OPERON REPRESSOR-RELATED"/>
    <property type="match status" value="1"/>
</dbReference>
<evidence type="ECO:0000256" key="1">
    <source>
        <dbReference type="ARBA" id="ARBA00023125"/>
    </source>
</evidence>
<dbReference type="AlphaFoldDB" id="A0A8J6T857"/>
<dbReference type="SUPFAM" id="SSF48498">
    <property type="entry name" value="Tetracyclin repressor-like, C-terminal domain"/>
    <property type="match status" value="1"/>
</dbReference>
<sequence length="200" mass="23506">MEKLKKRLPAKERKKQILKSAVKVFARSNYYNTKMSDIAKEAGISEAMIYRHFSSKKEIFIVVLKHMSDRILTFWERELDPVKSPLEKLRSMLLGYYQRMIKHPNELKVQFLAISGIDDKDVLKRLRTDQQNYIKHFSDVIQEGISQREIRKDVDVNALAFAYNGSGIMMNMMRLLGFTRKFNEKTVVSLIDHFIESIKV</sequence>
<dbReference type="InterPro" id="IPR036271">
    <property type="entry name" value="Tet_transcr_reg_TetR-rel_C_sf"/>
</dbReference>
<accession>A0A8J6T857</accession>
<dbReference type="Pfam" id="PF00440">
    <property type="entry name" value="TetR_N"/>
    <property type="match status" value="1"/>
</dbReference>
<dbReference type="Proteomes" id="UP000650524">
    <property type="component" value="Unassembled WGS sequence"/>
</dbReference>
<evidence type="ECO:0000259" key="3">
    <source>
        <dbReference type="PROSITE" id="PS50977"/>
    </source>
</evidence>
<comment type="caution">
    <text evidence="4">The sequence shown here is derived from an EMBL/GenBank/DDBJ whole genome shotgun (WGS) entry which is preliminary data.</text>
</comment>
<dbReference type="SUPFAM" id="SSF46689">
    <property type="entry name" value="Homeodomain-like"/>
    <property type="match status" value="1"/>
</dbReference>
<dbReference type="InterPro" id="IPR009057">
    <property type="entry name" value="Homeodomain-like_sf"/>
</dbReference>
<gene>
    <name evidence="4" type="ORF">H8E19_11475</name>
</gene>
<dbReference type="InterPro" id="IPR041490">
    <property type="entry name" value="KstR2_TetR_C"/>
</dbReference>
<dbReference type="EMBL" id="JACNJD010000251">
    <property type="protein sequence ID" value="MBC8178014.1"/>
    <property type="molecule type" value="Genomic_DNA"/>
</dbReference>
<dbReference type="Gene3D" id="1.10.357.10">
    <property type="entry name" value="Tetracycline Repressor, domain 2"/>
    <property type="match status" value="1"/>
</dbReference>
<dbReference type="PANTHER" id="PTHR43479">
    <property type="entry name" value="ACREF/ENVCD OPERON REPRESSOR-RELATED"/>
    <property type="match status" value="1"/>
</dbReference>
<dbReference type="InterPro" id="IPR050624">
    <property type="entry name" value="HTH-type_Tx_Regulator"/>
</dbReference>
<reference evidence="4 5" key="1">
    <citation type="submission" date="2020-08" db="EMBL/GenBank/DDBJ databases">
        <title>Bridging the membrane lipid divide: bacteria of the FCB group superphylum have the potential to synthesize archaeal ether lipids.</title>
        <authorList>
            <person name="Villanueva L."/>
            <person name="Von Meijenfeldt F.A.B."/>
            <person name="Westbye A.B."/>
            <person name="Yadav S."/>
            <person name="Hopmans E.C."/>
            <person name="Dutilh B.E."/>
            <person name="Sinninghe Damste J.S."/>
        </authorList>
    </citation>
    <scope>NUCLEOTIDE SEQUENCE [LARGE SCALE GENOMIC DNA]</scope>
    <source>
        <strain evidence="4">NIOZ-UU27</strain>
    </source>
</reference>
<evidence type="ECO:0000256" key="2">
    <source>
        <dbReference type="PROSITE-ProRule" id="PRU00335"/>
    </source>
</evidence>
<proteinExistence type="predicted"/>
<dbReference type="PROSITE" id="PS50977">
    <property type="entry name" value="HTH_TETR_2"/>
    <property type="match status" value="1"/>
</dbReference>